<comment type="caution">
    <text evidence="1">The sequence shown here is derived from an EMBL/GenBank/DDBJ whole genome shotgun (WGS) entry which is preliminary data.</text>
</comment>
<dbReference type="Proteomes" id="UP000249165">
    <property type="component" value="Unassembled WGS sequence"/>
</dbReference>
<organism evidence="1 2">
    <name type="scientific">Salipiger aestuarii</name>
    <dbReference type="NCBI Taxonomy" id="568098"/>
    <lineage>
        <taxon>Bacteria</taxon>
        <taxon>Pseudomonadati</taxon>
        <taxon>Pseudomonadota</taxon>
        <taxon>Alphaproteobacteria</taxon>
        <taxon>Rhodobacterales</taxon>
        <taxon>Roseobacteraceae</taxon>
        <taxon>Salipiger</taxon>
    </lineage>
</organism>
<accession>A0A327Y9V8</accession>
<evidence type="ECO:0000313" key="2">
    <source>
        <dbReference type="Proteomes" id="UP000249165"/>
    </source>
</evidence>
<dbReference type="EMBL" id="QLMG01000017">
    <property type="protein sequence ID" value="RAK16972.1"/>
    <property type="molecule type" value="Genomic_DNA"/>
</dbReference>
<dbReference type="AlphaFoldDB" id="A0A327Y9V8"/>
<name>A0A327Y9V8_9RHOB</name>
<sequence>MTGIHEVHPNDAVLVPQNRADALVRLTKETVLRGADLSPGMQLLFDADEQKARMRSFPDHRKETQP</sequence>
<keyword evidence="2" id="KW-1185">Reference proteome</keyword>
<reference evidence="1 2" key="1">
    <citation type="submission" date="2018-06" db="EMBL/GenBank/DDBJ databases">
        <title>Genomic Encyclopedia of Archaeal and Bacterial Type Strains, Phase II (KMG-II): from individual species to whole genera.</title>
        <authorList>
            <person name="Goeker M."/>
        </authorList>
    </citation>
    <scope>NUCLEOTIDE SEQUENCE [LARGE SCALE GENOMIC DNA]</scope>
    <source>
        <strain evidence="1 2">DSM 22011</strain>
    </source>
</reference>
<evidence type="ECO:0000313" key="1">
    <source>
        <dbReference type="EMBL" id="RAK16972.1"/>
    </source>
</evidence>
<dbReference type="RefSeq" id="WP_111550393.1">
    <property type="nucleotide sequence ID" value="NZ_LIQE01000012.1"/>
</dbReference>
<protein>
    <submittedName>
        <fullName evidence="1">Uncharacterized protein</fullName>
    </submittedName>
</protein>
<gene>
    <name evidence="1" type="ORF">ATI53_101759</name>
</gene>
<proteinExistence type="predicted"/>